<dbReference type="PROSITE" id="PS51257">
    <property type="entry name" value="PROKAR_LIPOPROTEIN"/>
    <property type="match status" value="1"/>
</dbReference>
<dbReference type="PANTHER" id="PTHR11552:SF147">
    <property type="entry name" value="CHOLINE DEHYDROGENASE, MITOCHONDRIAL"/>
    <property type="match status" value="1"/>
</dbReference>
<evidence type="ECO:0000313" key="6">
    <source>
        <dbReference type="EMBL" id="MCX2742526.1"/>
    </source>
</evidence>
<dbReference type="Proteomes" id="UP001209885">
    <property type="component" value="Unassembled WGS sequence"/>
</dbReference>
<dbReference type="InterPro" id="IPR000172">
    <property type="entry name" value="GMC_OxRdtase_N"/>
</dbReference>
<name>A0ABT3RL35_9BACT</name>
<organism evidence="6 7">
    <name type="scientific">Mangrovivirga halotolerans</name>
    <dbReference type="NCBI Taxonomy" id="2993936"/>
    <lineage>
        <taxon>Bacteria</taxon>
        <taxon>Pseudomonadati</taxon>
        <taxon>Bacteroidota</taxon>
        <taxon>Cytophagia</taxon>
        <taxon>Cytophagales</taxon>
        <taxon>Mangrovivirgaceae</taxon>
        <taxon>Mangrovivirga</taxon>
    </lineage>
</organism>
<dbReference type="SUPFAM" id="SSF54373">
    <property type="entry name" value="FAD-linked reductases, C-terminal domain"/>
    <property type="match status" value="1"/>
</dbReference>
<dbReference type="SUPFAM" id="SSF51905">
    <property type="entry name" value="FAD/NAD(P)-binding domain"/>
    <property type="match status" value="1"/>
</dbReference>
<evidence type="ECO:0000259" key="5">
    <source>
        <dbReference type="PROSITE" id="PS00624"/>
    </source>
</evidence>
<keyword evidence="3" id="KW-0285">Flavoprotein</keyword>
<comment type="cofactor">
    <cofactor evidence="1">
        <name>FAD</name>
        <dbReference type="ChEBI" id="CHEBI:57692"/>
    </cofactor>
</comment>
<evidence type="ECO:0000256" key="3">
    <source>
        <dbReference type="ARBA" id="ARBA00022630"/>
    </source>
</evidence>
<dbReference type="InterPro" id="IPR007867">
    <property type="entry name" value="GMC_OxRtase_C"/>
</dbReference>
<dbReference type="Gene3D" id="3.30.560.10">
    <property type="entry name" value="Glucose Oxidase, domain 3"/>
    <property type="match status" value="1"/>
</dbReference>
<evidence type="ECO:0000313" key="7">
    <source>
        <dbReference type="Proteomes" id="UP001209885"/>
    </source>
</evidence>
<feature type="domain" description="Glucose-methanol-choline oxidoreductase N-terminal" evidence="5">
    <location>
        <begin position="251"/>
        <end position="265"/>
    </location>
</feature>
<evidence type="ECO:0000256" key="4">
    <source>
        <dbReference type="ARBA" id="ARBA00022827"/>
    </source>
</evidence>
<comment type="similarity">
    <text evidence="2">Belongs to the GMC oxidoreductase family.</text>
</comment>
<dbReference type="Gene3D" id="3.50.50.60">
    <property type="entry name" value="FAD/NAD(P)-binding domain"/>
    <property type="match status" value="1"/>
</dbReference>
<keyword evidence="4" id="KW-0274">FAD</keyword>
<dbReference type="EMBL" id="JAPFQN010000002">
    <property type="protein sequence ID" value="MCX2742526.1"/>
    <property type="molecule type" value="Genomic_DNA"/>
</dbReference>
<dbReference type="PROSITE" id="PS00624">
    <property type="entry name" value="GMC_OXRED_2"/>
    <property type="match status" value="1"/>
</dbReference>
<evidence type="ECO:0000256" key="2">
    <source>
        <dbReference type="ARBA" id="ARBA00010790"/>
    </source>
</evidence>
<dbReference type="RefSeq" id="WP_266054769.1">
    <property type="nucleotide sequence ID" value="NZ_JAPFQN010000002.1"/>
</dbReference>
<comment type="caution">
    <text evidence="6">The sequence shown here is derived from an EMBL/GenBank/DDBJ whole genome shotgun (WGS) entry which is preliminary data.</text>
</comment>
<reference evidence="6 7" key="1">
    <citation type="submission" date="2022-11" db="EMBL/GenBank/DDBJ databases">
        <title>The characterization of three novel Bacteroidetes species and genomic analysis of their roles in tidal elemental geochemical cycles.</title>
        <authorList>
            <person name="Ma K."/>
        </authorList>
    </citation>
    <scope>NUCLEOTIDE SEQUENCE [LARGE SCALE GENOMIC DNA]</scope>
    <source>
        <strain evidence="6 7">M17</strain>
    </source>
</reference>
<gene>
    <name evidence="6" type="ORF">OO013_01545</name>
</gene>
<sequence length="533" mass="58807">MKFDYIIIGAGSAGCVLANRLSSNKNFSVALLEAGDKDNKPEINIPGAYTKLNNTKIDWAFWTEEQKEVLDRKIFVPRGKTLGGSSSTNAMAYVRGNKNDFDEWESLGNKGWSYEKILPYFKKSENNEDINSKYHGKRGPLNVAFSPQPTELGKAFIESCQTQGIPYNYDYNGEEQLGASMLQFTIKNNQRHSTAKAFLRPILKRNNLKVFTKAFVQKIIIKDNKAVGVEVDIAGKNTIINCNKEVILSAGSIQSPQILMLSGIGPAEILNKHGIEIKNDLKGVGQNLIDHVWSGISGEVNIPTCNTLLKPINMIKATLNHILFKAGPLGNSPLEANAFLKSDPKLNRPDLQFHFAPIGISNDYSTDIYDLNTFPRKDGYGLMVILIRPESRGFVSIRSNSAYDPPVIQPNFLSVDKDLDTLLKGIKKAIKVAHSEPMKKYNPDGIIFPKNLSDEEALKEHILKTLETLYHPVGTCKMGIDDLAVTDPQLRVKGISGLRVVDASIMPTIISGNTNAAAIMIAEKAADMILEGI</sequence>
<dbReference type="PIRSF" id="PIRSF000137">
    <property type="entry name" value="Alcohol_oxidase"/>
    <property type="match status" value="1"/>
</dbReference>
<dbReference type="PANTHER" id="PTHR11552">
    <property type="entry name" value="GLUCOSE-METHANOL-CHOLINE GMC OXIDOREDUCTASE"/>
    <property type="match status" value="1"/>
</dbReference>
<dbReference type="InterPro" id="IPR036188">
    <property type="entry name" value="FAD/NAD-bd_sf"/>
</dbReference>
<evidence type="ECO:0000256" key="1">
    <source>
        <dbReference type="ARBA" id="ARBA00001974"/>
    </source>
</evidence>
<keyword evidence="7" id="KW-1185">Reference proteome</keyword>
<dbReference type="Pfam" id="PF05199">
    <property type="entry name" value="GMC_oxred_C"/>
    <property type="match status" value="1"/>
</dbReference>
<dbReference type="Pfam" id="PF00732">
    <property type="entry name" value="GMC_oxred_N"/>
    <property type="match status" value="1"/>
</dbReference>
<dbReference type="InterPro" id="IPR012132">
    <property type="entry name" value="GMC_OxRdtase"/>
</dbReference>
<proteinExistence type="inferred from homology"/>
<protein>
    <submittedName>
        <fullName evidence="6">GMC family oxidoreductase N-terminal domain-containing protein</fullName>
    </submittedName>
</protein>
<accession>A0ABT3RL35</accession>